<evidence type="ECO:0000313" key="3">
    <source>
        <dbReference type="Proteomes" id="UP001163726"/>
    </source>
</evidence>
<accession>A0ABY7AMN2</accession>
<dbReference type="PROSITE" id="PS51257">
    <property type="entry name" value="PROKAR_LIPOPROTEIN"/>
    <property type="match status" value="1"/>
</dbReference>
<evidence type="ECO:0008006" key="4">
    <source>
        <dbReference type="Google" id="ProtNLM"/>
    </source>
</evidence>
<dbReference type="EMBL" id="CP109965">
    <property type="protein sequence ID" value="WAJ70820.1"/>
    <property type="molecule type" value="Genomic_DNA"/>
</dbReference>
<sequence>MNLKNLPYILLASSTIVLTACMTSPGYLFSQNETQEPQTSEMSEPESPAVSKPVISKQMQALSQSCRNNEALKITRDQQASAALEPLTLPIRQGLIDLACQLTDQQIAGLVLYIPPVESPTHHRAYPNLVHQTLISQAKLLGIKVMRLAVSSTQSCKLNSRLFSLETNDNQISSVLQMNLISADTQAILASKQVVLTQSSNLKKPISIQLRSNDSTHYSSTNNSTTSSSTYKKSVFLKP</sequence>
<protein>
    <recommendedName>
        <fullName evidence="4">FlgO domain-containing protein</fullName>
    </recommendedName>
</protein>
<dbReference type="RefSeq" id="WP_268075165.1">
    <property type="nucleotide sequence ID" value="NZ_CP109965.1"/>
</dbReference>
<organism evidence="2 3">
    <name type="scientific">Catenovulum adriaticum</name>
    <dbReference type="NCBI Taxonomy" id="2984846"/>
    <lineage>
        <taxon>Bacteria</taxon>
        <taxon>Pseudomonadati</taxon>
        <taxon>Pseudomonadota</taxon>
        <taxon>Gammaproteobacteria</taxon>
        <taxon>Alteromonadales</taxon>
        <taxon>Alteromonadaceae</taxon>
        <taxon>Catenovulum</taxon>
    </lineage>
</organism>
<evidence type="ECO:0000313" key="2">
    <source>
        <dbReference type="EMBL" id="WAJ70820.1"/>
    </source>
</evidence>
<evidence type="ECO:0000256" key="1">
    <source>
        <dbReference type="SAM" id="MobiDB-lite"/>
    </source>
</evidence>
<dbReference type="Proteomes" id="UP001163726">
    <property type="component" value="Chromosome"/>
</dbReference>
<feature type="region of interest" description="Disordered" evidence="1">
    <location>
        <begin position="213"/>
        <end position="239"/>
    </location>
</feature>
<proteinExistence type="predicted"/>
<keyword evidence="3" id="KW-1185">Reference proteome</keyword>
<name>A0ABY7AMN2_9ALTE</name>
<feature type="compositionally biased region" description="Low complexity" evidence="1">
    <location>
        <begin position="215"/>
        <end position="239"/>
    </location>
</feature>
<reference evidence="2" key="1">
    <citation type="submission" date="2022-10" db="EMBL/GenBank/DDBJ databases">
        <title>Catenovulum adriacola sp. nov. isolated in the Harbour of Susak.</title>
        <authorList>
            <person name="Schoch T."/>
            <person name="Reich S.J."/>
            <person name="Stoeferle S."/>
            <person name="Flaiz M."/>
            <person name="Kazda M."/>
            <person name="Riedel C.U."/>
            <person name="Duerre P."/>
        </authorList>
    </citation>
    <scope>NUCLEOTIDE SEQUENCE</scope>
    <source>
        <strain evidence="2">TS8</strain>
    </source>
</reference>
<gene>
    <name evidence="2" type="ORF">OLW01_03135</name>
</gene>